<accession>A0A101RKA9</accession>
<protein>
    <submittedName>
        <fullName evidence="2">Uncharacterized protein</fullName>
    </submittedName>
</protein>
<feature type="region of interest" description="Disordered" evidence="1">
    <location>
        <begin position="1"/>
        <end position="35"/>
    </location>
</feature>
<evidence type="ECO:0000313" key="3">
    <source>
        <dbReference type="Proteomes" id="UP000053669"/>
    </source>
</evidence>
<evidence type="ECO:0000256" key="1">
    <source>
        <dbReference type="SAM" id="MobiDB-lite"/>
    </source>
</evidence>
<sequence>MSGAWPGPAKEYVMPKNQSTAAQSARRASRSGEKYTEALRRAGTGDALHAPHVLRFLAERSGNLHYLVGGIAAAWAHSGQRGLLLEEAEDYWRWTMRGAGRSRSRRKKEIEPATPPEPTTSTLWASPDGPGLLTRHTYMWEVRHPAQESDRGFPRTDRSPLTAAVADALDAYDVIVLLPRYWSYPDRENATAHVVLGEIDIFPHTDCRTALPGPKGEEKGVPLSPEQSAAVLRERCLDFLFGSPHLPIHLDGVIWQSNGELPVDADYLAGVDRDMNRAGLRPLGWAVSERRPSPHRQLPEPDQLKDLRFVQRYQPIAGRLHTALDARPARRN</sequence>
<evidence type="ECO:0000313" key="2">
    <source>
        <dbReference type="EMBL" id="KUN55490.1"/>
    </source>
</evidence>
<feature type="region of interest" description="Disordered" evidence="1">
    <location>
        <begin position="103"/>
        <end position="127"/>
    </location>
</feature>
<comment type="caution">
    <text evidence="2">The sequence shown here is derived from an EMBL/GenBank/DDBJ whole genome shotgun (WGS) entry which is preliminary data.</text>
</comment>
<reference evidence="2 3" key="1">
    <citation type="submission" date="2015-10" db="EMBL/GenBank/DDBJ databases">
        <title>Draft genome sequence of Streptomyces canus DSM 40017, type strain for the species Streptomyces canus.</title>
        <authorList>
            <person name="Ruckert C."/>
            <person name="Winkler A."/>
            <person name="Kalinowski J."/>
            <person name="Kampfer P."/>
            <person name="Glaeser S."/>
        </authorList>
    </citation>
    <scope>NUCLEOTIDE SEQUENCE [LARGE SCALE GENOMIC DNA]</scope>
    <source>
        <strain evidence="2 3">DSM 40017</strain>
    </source>
</reference>
<proteinExistence type="predicted"/>
<organism evidence="2 3">
    <name type="scientific">Streptomyces canus</name>
    <dbReference type="NCBI Taxonomy" id="58343"/>
    <lineage>
        <taxon>Bacteria</taxon>
        <taxon>Bacillati</taxon>
        <taxon>Actinomycetota</taxon>
        <taxon>Actinomycetes</taxon>
        <taxon>Kitasatosporales</taxon>
        <taxon>Streptomycetaceae</taxon>
        <taxon>Streptomyces</taxon>
        <taxon>Streptomyces aurantiacus group</taxon>
    </lineage>
</organism>
<dbReference type="EMBL" id="LMWU01000081">
    <property type="protein sequence ID" value="KUN55490.1"/>
    <property type="molecule type" value="Genomic_DNA"/>
</dbReference>
<gene>
    <name evidence="2" type="ORF">AQJ46_49570</name>
</gene>
<dbReference type="Proteomes" id="UP000053669">
    <property type="component" value="Unassembled WGS sequence"/>
</dbReference>
<dbReference type="AlphaFoldDB" id="A0A101RKA9"/>
<name>A0A101RKA9_9ACTN</name>